<dbReference type="GO" id="GO:0005524">
    <property type="term" value="F:ATP binding"/>
    <property type="evidence" value="ECO:0007669"/>
    <property type="project" value="UniProtKB-KW"/>
</dbReference>
<evidence type="ECO:0000256" key="6">
    <source>
        <dbReference type="ARBA" id="ARBA00022840"/>
    </source>
</evidence>
<dbReference type="AlphaFoldDB" id="A0A1I2AHG3"/>
<keyword evidence="7" id="KW-1278">Translocase</keyword>
<dbReference type="Pfam" id="PF00005">
    <property type="entry name" value="ABC_tran"/>
    <property type="match status" value="1"/>
</dbReference>
<accession>A0A1I2AHG3</accession>
<dbReference type="PANTHER" id="PTHR42788">
    <property type="entry name" value="TAURINE IMPORT ATP-BINDING PROTEIN-RELATED"/>
    <property type="match status" value="1"/>
</dbReference>
<keyword evidence="2" id="KW-0813">Transport</keyword>
<evidence type="ECO:0000256" key="4">
    <source>
        <dbReference type="ARBA" id="ARBA00022519"/>
    </source>
</evidence>
<dbReference type="GO" id="GO:0016887">
    <property type="term" value="F:ATP hydrolysis activity"/>
    <property type="evidence" value="ECO:0007669"/>
    <property type="project" value="InterPro"/>
</dbReference>
<dbReference type="CDD" id="cd03293">
    <property type="entry name" value="ABC_NrtD_SsuB_transporters"/>
    <property type="match status" value="1"/>
</dbReference>
<gene>
    <name evidence="10" type="ORF">SAMN04489711_10228</name>
</gene>
<name>A0A1I2AHG3_9BURK</name>
<evidence type="ECO:0000256" key="1">
    <source>
        <dbReference type="ARBA" id="ARBA00005417"/>
    </source>
</evidence>
<dbReference type="InterPro" id="IPR017871">
    <property type="entry name" value="ABC_transporter-like_CS"/>
</dbReference>
<dbReference type="SMART" id="SM00382">
    <property type="entry name" value="AAA"/>
    <property type="match status" value="1"/>
</dbReference>
<proteinExistence type="inferred from homology"/>
<evidence type="ECO:0000313" key="10">
    <source>
        <dbReference type="EMBL" id="SFE43435.1"/>
    </source>
</evidence>
<dbReference type="InterPro" id="IPR027417">
    <property type="entry name" value="P-loop_NTPase"/>
</dbReference>
<dbReference type="EMBL" id="FONX01000002">
    <property type="protein sequence ID" value="SFE43435.1"/>
    <property type="molecule type" value="Genomic_DNA"/>
</dbReference>
<evidence type="ECO:0000256" key="3">
    <source>
        <dbReference type="ARBA" id="ARBA00022475"/>
    </source>
</evidence>
<keyword evidence="6 10" id="KW-0067">ATP-binding</keyword>
<dbReference type="PROSITE" id="PS00211">
    <property type="entry name" value="ABC_TRANSPORTER_1"/>
    <property type="match status" value="1"/>
</dbReference>
<dbReference type="InterPro" id="IPR050166">
    <property type="entry name" value="ABC_transporter_ATP-bind"/>
</dbReference>
<dbReference type="InterPro" id="IPR003593">
    <property type="entry name" value="AAA+_ATPase"/>
</dbReference>
<protein>
    <submittedName>
        <fullName evidence="10">Taurine transport system ATP-binding protein</fullName>
    </submittedName>
</protein>
<dbReference type="Proteomes" id="UP000199119">
    <property type="component" value="Unassembled WGS sequence"/>
</dbReference>
<dbReference type="STRING" id="1177982.SAMN04489711_10228"/>
<dbReference type="InterPro" id="IPR003439">
    <property type="entry name" value="ABC_transporter-like_ATP-bd"/>
</dbReference>
<keyword evidence="8" id="KW-0472">Membrane</keyword>
<keyword evidence="3" id="KW-1003">Cell membrane</keyword>
<evidence type="ECO:0000256" key="7">
    <source>
        <dbReference type="ARBA" id="ARBA00022967"/>
    </source>
</evidence>
<dbReference type="PANTHER" id="PTHR42788:SF18">
    <property type="entry name" value="TAURINE IMPORT ATP-BINDING PROTEIN TAUB"/>
    <property type="match status" value="1"/>
</dbReference>
<evidence type="ECO:0000256" key="5">
    <source>
        <dbReference type="ARBA" id="ARBA00022741"/>
    </source>
</evidence>
<dbReference type="PROSITE" id="PS50893">
    <property type="entry name" value="ABC_TRANSPORTER_2"/>
    <property type="match status" value="1"/>
</dbReference>
<sequence length="279" mass="29941">MRAEPEPGTPTGTAAPGRLAVRGLSVRYAGTEQPALQGVHLDIAGGELVVALGASGCGKTTLLNCMAGFTAPSAGSIALDGEPITGPGAERGVVFQKHALMPWLNVIDNVALGLRLRGVSRETRQRLAGERLAQVGLESFAHAPVWQLSGGMQQRVGIARALASDPQVLLMDEPFSALDAFTRESLQQLVLQLWQGTGKTIFFITHDVEEALFLASRLVVMAPRPGRIAHEHALGFNQSFLQGQPARSVKSAAEFIAWRERVLDEVAHSRTREPEHTHV</sequence>
<reference evidence="11" key="1">
    <citation type="submission" date="2016-10" db="EMBL/GenBank/DDBJ databases">
        <authorList>
            <person name="Varghese N."/>
            <person name="Submissions S."/>
        </authorList>
    </citation>
    <scope>NUCLEOTIDE SEQUENCE [LARGE SCALE GENOMIC DNA]</scope>
    <source>
        <strain evidence="11">DSM 27981</strain>
    </source>
</reference>
<dbReference type="RefSeq" id="WP_434803158.1">
    <property type="nucleotide sequence ID" value="NZ_FONX01000002.1"/>
</dbReference>
<evidence type="ECO:0000259" key="9">
    <source>
        <dbReference type="PROSITE" id="PS50893"/>
    </source>
</evidence>
<keyword evidence="4" id="KW-0997">Cell inner membrane</keyword>
<comment type="similarity">
    <text evidence="1">Belongs to the ABC transporter superfamily.</text>
</comment>
<evidence type="ECO:0000256" key="8">
    <source>
        <dbReference type="ARBA" id="ARBA00023136"/>
    </source>
</evidence>
<organism evidence="10 11">
    <name type="scientific">Paracidovorax wautersii</name>
    <dbReference type="NCBI Taxonomy" id="1177982"/>
    <lineage>
        <taxon>Bacteria</taxon>
        <taxon>Pseudomonadati</taxon>
        <taxon>Pseudomonadota</taxon>
        <taxon>Betaproteobacteria</taxon>
        <taxon>Burkholderiales</taxon>
        <taxon>Comamonadaceae</taxon>
        <taxon>Paracidovorax</taxon>
    </lineage>
</organism>
<evidence type="ECO:0000256" key="2">
    <source>
        <dbReference type="ARBA" id="ARBA00022448"/>
    </source>
</evidence>
<keyword evidence="5" id="KW-0547">Nucleotide-binding</keyword>
<feature type="domain" description="ABC transporter" evidence="9">
    <location>
        <begin position="21"/>
        <end position="248"/>
    </location>
</feature>
<evidence type="ECO:0000313" key="11">
    <source>
        <dbReference type="Proteomes" id="UP000199119"/>
    </source>
</evidence>
<keyword evidence="11" id="KW-1185">Reference proteome</keyword>
<dbReference type="Gene3D" id="3.40.50.300">
    <property type="entry name" value="P-loop containing nucleotide triphosphate hydrolases"/>
    <property type="match status" value="1"/>
</dbReference>
<dbReference type="SUPFAM" id="SSF52540">
    <property type="entry name" value="P-loop containing nucleoside triphosphate hydrolases"/>
    <property type="match status" value="1"/>
</dbReference>